<dbReference type="AlphaFoldDB" id="A0A0F9J669"/>
<proteinExistence type="predicted"/>
<organism evidence="1">
    <name type="scientific">marine sediment metagenome</name>
    <dbReference type="NCBI Taxonomy" id="412755"/>
    <lineage>
        <taxon>unclassified sequences</taxon>
        <taxon>metagenomes</taxon>
        <taxon>ecological metagenomes</taxon>
    </lineage>
</organism>
<gene>
    <name evidence="1" type="ORF">LCGC14_1862090</name>
</gene>
<evidence type="ECO:0000313" key="1">
    <source>
        <dbReference type="EMBL" id="KKL94697.1"/>
    </source>
</evidence>
<name>A0A0F9J669_9ZZZZ</name>
<protein>
    <submittedName>
        <fullName evidence="1">Uncharacterized protein</fullName>
    </submittedName>
</protein>
<dbReference type="EMBL" id="LAZR01018860">
    <property type="protein sequence ID" value="KKL94697.1"/>
    <property type="molecule type" value="Genomic_DNA"/>
</dbReference>
<sequence length="215" mass="24192">MAIERINRALPPSDKIEALNNQTLELEGIAQQGRFDKWEVQEIYSGVGLTRKYKRDYSFGDAQTGGNAWYHWDHLKTETGYSIWQYDFDINYTHVDENQLLFDKRLCTYKGAATALDVTKFDKLFVFDGTTYVDRTVDGGAEGGTAFSLITDTSSYIYIGHATTFGGIDFNFGVRGANYTLKVEYSIGGTNWTQLTANVNDLDDDTLNFKLACIG</sequence>
<accession>A0A0F9J669</accession>
<reference evidence="1" key="1">
    <citation type="journal article" date="2015" name="Nature">
        <title>Complex archaea that bridge the gap between prokaryotes and eukaryotes.</title>
        <authorList>
            <person name="Spang A."/>
            <person name="Saw J.H."/>
            <person name="Jorgensen S.L."/>
            <person name="Zaremba-Niedzwiedzka K."/>
            <person name="Martijn J."/>
            <person name="Lind A.E."/>
            <person name="van Eijk R."/>
            <person name="Schleper C."/>
            <person name="Guy L."/>
            <person name="Ettema T.J."/>
        </authorList>
    </citation>
    <scope>NUCLEOTIDE SEQUENCE</scope>
</reference>
<comment type="caution">
    <text evidence="1">The sequence shown here is derived from an EMBL/GenBank/DDBJ whole genome shotgun (WGS) entry which is preliminary data.</text>
</comment>